<evidence type="ECO:0000313" key="2">
    <source>
        <dbReference type="Proteomes" id="UP000046392"/>
    </source>
</evidence>
<dbReference type="SMART" id="SM00256">
    <property type="entry name" value="FBOX"/>
    <property type="match status" value="1"/>
</dbReference>
<evidence type="ECO:0000313" key="3">
    <source>
        <dbReference type="WBParaSite" id="SPAL_0001291400.1"/>
    </source>
</evidence>
<keyword evidence="2" id="KW-1185">Reference proteome</keyword>
<name>A0A0N5C4N4_STREA</name>
<dbReference type="Proteomes" id="UP000046392">
    <property type="component" value="Unplaced"/>
</dbReference>
<dbReference type="PROSITE" id="PS50181">
    <property type="entry name" value="FBOX"/>
    <property type="match status" value="1"/>
</dbReference>
<protein>
    <submittedName>
        <fullName evidence="3">F-box domain-containing protein</fullName>
    </submittedName>
</protein>
<feature type="domain" description="F-box" evidence="1">
    <location>
        <begin position="10"/>
        <end position="57"/>
    </location>
</feature>
<accession>A0A0N5C4N4</accession>
<dbReference type="InterPro" id="IPR036047">
    <property type="entry name" value="F-box-like_dom_sf"/>
</dbReference>
<evidence type="ECO:0000259" key="1">
    <source>
        <dbReference type="PROSITE" id="PS50181"/>
    </source>
</evidence>
<dbReference type="InterPro" id="IPR001810">
    <property type="entry name" value="F-box_dom"/>
</dbReference>
<dbReference type="CDD" id="cd09917">
    <property type="entry name" value="F-box_SF"/>
    <property type="match status" value="1"/>
</dbReference>
<sequence length="351" mass="41024">MEEDKDLSSYFNLYGLPDEIIGIVFQKCNFLDISSIIKTCKRFKFIINKNRNSLSKASLKHFQIEHRVIFNNNVVKDEYKVVIHYVAEIGTEGEKNFSKTFSKINCKESEIALFINSFSWEDVENVHVILMKKSNVLNLLTSRLINFKNHNIKTLYLHVEGFDMRNSINNFILSLRSVKDLLINKLCLCNEKGGFQGEINISNLRRIEILECCCTKFINEQFALPLYHQNKGGFNMVLRVNESDFKTKLINAAVDQYVNMDGKEYKKDLIAITNLNPMIFYHIDDIMSKNGLRYEPNFEEQSTNCTFVHLFIAKNNNDFWKIIEDPNKPYLIISIVAIYKTRISQCSIWNR</sequence>
<reference evidence="3" key="1">
    <citation type="submission" date="2017-02" db="UniProtKB">
        <authorList>
            <consortium name="WormBaseParasite"/>
        </authorList>
    </citation>
    <scope>IDENTIFICATION</scope>
</reference>
<dbReference type="AlphaFoldDB" id="A0A0N5C4N4"/>
<dbReference type="WBParaSite" id="SPAL_0001291400.1">
    <property type="protein sequence ID" value="SPAL_0001291400.1"/>
    <property type="gene ID" value="SPAL_0001291400"/>
</dbReference>
<dbReference type="Pfam" id="PF00646">
    <property type="entry name" value="F-box"/>
    <property type="match status" value="1"/>
</dbReference>
<organism evidence="2 3">
    <name type="scientific">Strongyloides papillosus</name>
    <name type="common">Intestinal threadworm</name>
    <dbReference type="NCBI Taxonomy" id="174720"/>
    <lineage>
        <taxon>Eukaryota</taxon>
        <taxon>Metazoa</taxon>
        <taxon>Ecdysozoa</taxon>
        <taxon>Nematoda</taxon>
        <taxon>Chromadorea</taxon>
        <taxon>Rhabditida</taxon>
        <taxon>Tylenchina</taxon>
        <taxon>Panagrolaimomorpha</taxon>
        <taxon>Strongyloidoidea</taxon>
        <taxon>Strongyloididae</taxon>
        <taxon>Strongyloides</taxon>
    </lineage>
</organism>
<proteinExistence type="predicted"/>
<dbReference type="SUPFAM" id="SSF81383">
    <property type="entry name" value="F-box domain"/>
    <property type="match status" value="1"/>
</dbReference>